<dbReference type="GO" id="GO:0051301">
    <property type="term" value="P:cell division"/>
    <property type="evidence" value="ECO:0007669"/>
    <property type="project" value="UniProtKB-KW"/>
</dbReference>
<dbReference type="PANTHER" id="PTHR30349">
    <property type="entry name" value="PHAGE INTEGRASE-RELATED"/>
    <property type="match status" value="1"/>
</dbReference>
<dbReference type="GO" id="GO:0005737">
    <property type="term" value="C:cytoplasm"/>
    <property type="evidence" value="ECO:0007669"/>
    <property type="project" value="UniProtKB-SubCell"/>
</dbReference>
<accession>A0A9D9H9S8</accession>
<evidence type="ECO:0000259" key="11">
    <source>
        <dbReference type="PROSITE" id="PS51900"/>
    </source>
</evidence>
<dbReference type="GO" id="GO:0006310">
    <property type="term" value="P:DNA recombination"/>
    <property type="evidence" value="ECO:0007669"/>
    <property type="project" value="UniProtKB-KW"/>
</dbReference>
<reference evidence="12" key="2">
    <citation type="journal article" date="2021" name="PeerJ">
        <title>Extensive microbial diversity within the chicken gut microbiome revealed by metagenomics and culture.</title>
        <authorList>
            <person name="Gilroy R."/>
            <person name="Ravi A."/>
            <person name="Getino M."/>
            <person name="Pursley I."/>
            <person name="Horton D.L."/>
            <person name="Alikhan N.F."/>
            <person name="Baker D."/>
            <person name="Gharbi K."/>
            <person name="Hall N."/>
            <person name="Watson M."/>
            <person name="Adriaenssens E.M."/>
            <person name="Foster-Nyarko E."/>
            <person name="Jarju S."/>
            <person name="Secka A."/>
            <person name="Antonio M."/>
            <person name="Oren A."/>
            <person name="Chaudhuri R.R."/>
            <person name="La Ragione R."/>
            <person name="Hildebrand F."/>
            <person name="Pallen M.J."/>
        </authorList>
    </citation>
    <scope>NUCLEOTIDE SEQUENCE</scope>
    <source>
        <strain evidence="12">11167</strain>
    </source>
</reference>
<dbReference type="PROSITE" id="PS51898">
    <property type="entry name" value="TYR_RECOMBINASE"/>
    <property type="match status" value="1"/>
</dbReference>
<dbReference type="Pfam" id="PF02899">
    <property type="entry name" value="Phage_int_SAM_1"/>
    <property type="match status" value="1"/>
</dbReference>
<keyword evidence="5" id="KW-0229">DNA integration</keyword>
<dbReference type="SUPFAM" id="SSF56349">
    <property type="entry name" value="DNA breaking-rejoining enzymes"/>
    <property type="match status" value="1"/>
</dbReference>
<evidence type="ECO:0000256" key="8">
    <source>
        <dbReference type="ARBA" id="ARBA00023306"/>
    </source>
</evidence>
<keyword evidence="6 9" id="KW-0238">DNA-binding</keyword>
<dbReference type="InterPro" id="IPR013762">
    <property type="entry name" value="Integrase-like_cat_sf"/>
</dbReference>
<keyword evidence="2" id="KW-0963">Cytoplasm</keyword>
<evidence type="ECO:0000256" key="9">
    <source>
        <dbReference type="PROSITE-ProRule" id="PRU01248"/>
    </source>
</evidence>
<sequence>MNDDREGLDAYLKHLDSGLKLAVNSQKAYSRDLEDFFLYIEEYGIELQDFSLHDARDYVRKLKDEWSEKTVKRKISALRGFFTFLQKRGLVKANVFSEISLSGGSFHLPSVLSRSEVDQLLSYRGKGFDGCRDHFLFLFLFNTGARISEALSVDVGMIERGERRIRIVGKGSKVRYIFLSPVTMEELDHYLEERGRLLDQLGVRDQKALFISSRGNRLPFSSAHVIFSRTKEALGWQKDFTPHTLRHTYATMLLDRGADIRVVQSLLGHESISTTQIYTHVSRSSLHKVYDMAHPHAHKEEK</sequence>
<dbReference type="PANTHER" id="PTHR30349:SF77">
    <property type="entry name" value="TYROSINE RECOMBINASE XERC"/>
    <property type="match status" value="1"/>
</dbReference>
<keyword evidence="7" id="KW-0233">DNA recombination</keyword>
<comment type="caution">
    <text evidence="12">The sequence shown here is derived from an EMBL/GenBank/DDBJ whole genome shotgun (WGS) entry which is preliminary data.</text>
</comment>
<evidence type="ECO:0000259" key="10">
    <source>
        <dbReference type="PROSITE" id="PS51898"/>
    </source>
</evidence>
<evidence type="ECO:0000256" key="1">
    <source>
        <dbReference type="ARBA" id="ARBA00004496"/>
    </source>
</evidence>
<comment type="subcellular location">
    <subcellularLocation>
        <location evidence="1">Cytoplasm</location>
    </subcellularLocation>
</comment>
<dbReference type="InterPro" id="IPR004107">
    <property type="entry name" value="Integrase_SAM-like_N"/>
</dbReference>
<keyword evidence="3" id="KW-0132">Cell division</keyword>
<dbReference type="InterPro" id="IPR010998">
    <property type="entry name" value="Integrase_recombinase_N"/>
</dbReference>
<dbReference type="Gene3D" id="1.10.150.130">
    <property type="match status" value="1"/>
</dbReference>
<dbReference type="GO" id="GO:0015074">
    <property type="term" value="P:DNA integration"/>
    <property type="evidence" value="ECO:0007669"/>
    <property type="project" value="UniProtKB-KW"/>
</dbReference>
<dbReference type="Proteomes" id="UP000823633">
    <property type="component" value="Unassembled WGS sequence"/>
</dbReference>
<name>A0A9D9H9S8_9SPIR</name>
<dbReference type="Gene3D" id="1.10.443.10">
    <property type="entry name" value="Intergrase catalytic core"/>
    <property type="match status" value="1"/>
</dbReference>
<dbReference type="InterPro" id="IPR050090">
    <property type="entry name" value="Tyrosine_recombinase_XerCD"/>
</dbReference>
<evidence type="ECO:0000256" key="2">
    <source>
        <dbReference type="ARBA" id="ARBA00022490"/>
    </source>
</evidence>
<dbReference type="EMBL" id="JADIMU010000050">
    <property type="protein sequence ID" value="MBO8443596.1"/>
    <property type="molecule type" value="Genomic_DNA"/>
</dbReference>
<proteinExistence type="predicted"/>
<dbReference type="InterPro" id="IPR044068">
    <property type="entry name" value="CB"/>
</dbReference>
<keyword evidence="8" id="KW-0131">Cell cycle</keyword>
<evidence type="ECO:0000313" key="12">
    <source>
        <dbReference type="EMBL" id="MBO8443596.1"/>
    </source>
</evidence>
<evidence type="ECO:0000256" key="5">
    <source>
        <dbReference type="ARBA" id="ARBA00022908"/>
    </source>
</evidence>
<reference evidence="12" key="1">
    <citation type="submission" date="2020-10" db="EMBL/GenBank/DDBJ databases">
        <authorList>
            <person name="Gilroy R."/>
        </authorList>
    </citation>
    <scope>NUCLEOTIDE SEQUENCE</scope>
    <source>
        <strain evidence="12">11167</strain>
    </source>
</reference>
<gene>
    <name evidence="12" type="ORF">IAC42_07565</name>
</gene>
<dbReference type="Pfam" id="PF00589">
    <property type="entry name" value="Phage_integrase"/>
    <property type="match status" value="1"/>
</dbReference>
<dbReference type="AlphaFoldDB" id="A0A9D9H9S8"/>
<dbReference type="GO" id="GO:0003677">
    <property type="term" value="F:DNA binding"/>
    <property type="evidence" value="ECO:0007669"/>
    <property type="project" value="UniProtKB-UniRule"/>
</dbReference>
<feature type="domain" description="Tyr recombinase" evidence="10">
    <location>
        <begin position="107"/>
        <end position="291"/>
    </location>
</feature>
<evidence type="ECO:0000313" key="13">
    <source>
        <dbReference type="Proteomes" id="UP000823633"/>
    </source>
</evidence>
<dbReference type="PROSITE" id="PS51900">
    <property type="entry name" value="CB"/>
    <property type="match status" value="1"/>
</dbReference>
<feature type="domain" description="Core-binding (CB)" evidence="11">
    <location>
        <begin position="2"/>
        <end position="86"/>
    </location>
</feature>
<organism evidence="12 13">
    <name type="scientific">Candidatus Aphodenecus pullistercoris</name>
    <dbReference type="NCBI Taxonomy" id="2840669"/>
    <lineage>
        <taxon>Bacteria</taxon>
        <taxon>Pseudomonadati</taxon>
        <taxon>Spirochaetota</taxon>
        <taxon>Spirochaetia</taxon>
        <taxon>Spirochaetales</taxon>
        <taxon>Candidatus Aphodenecus</taxon>
    </lineage>
</organism>
<dbReference type="InterPro" id="IPR011010">
    <property type="entry name" value="DNA_brk_join_enz"/>
</dbReference>
<evidence type="ECO:0000256" key="6">
    <source>
        <dbReference type="ARBA" id="ARBA00023125"/>
    </source>
</evidence>
<dbReference type="GO" id="GO:0007059">
    <property type="term" value="P:chromosome segregation"/>
    <property type="evidence" value="ECO:0007669"/>
    <property type="project" value="UniProtKB-KW"/>
</dbReference>
<evidence type="ECO:0000256" key="3">
    <source>
        <dbReference type="ARBA" id="ARBA00022618"/>
    </source>
</evidence>
<protein>
    <submittedName>
        <fullName evidence="12">Tyrosine-type recombinase/integrase</fullName>
    </submittedName>
</protein>
<evidence type="ECO:0000256" key="7">
    <source>
        <dbReference type="ARBA" id="ARBA00023172"/>
    </source>
</evidence>
<evidence type="ECO:0000256" key="4">
    <source>
        <dbReference type="ARBA" id="ARBA00022829"/>
    </source>
</evidence>
<keyword evidence="4" id="KW-0159">Chromosome partition</keyword>
<dbReference type="InterPro" id="IPR002104">
    <property type="entry name" value="Integrase_catalytic"/>
</dbReference>